<dbReference type="GO" id="GO:0003700">
    <property type="term" value="F:DNA-binding transcription factor activity"/>
    <property type="evidence" value="ECO:0007669"/>
    <property type="project" value="InterPro"/>
</dbReference>
<feature type="domain" description="HTH araC/xylS-type" evidence="5">
    <location>
        <begin position="185"/>
        <end position="283"/>
    </location>
</feature>
<dbReference type="PANTHER" id="PTHR46796">
    <property type="entry name" value="HTH-TYPE TRANSCRIPTIONAL ACTIVATOR RHAS-RELATED"/>
    <property type="match status" value="1"/>
</dbReference>
<dbReference type="Gene3D" id="2.60.120.10">
    <property type="entry name" value="Jelly Rolls"/>
    <property type="match status" value="1"/>
</dbReference>
<evidence type="ECO:0000313" key="7">
    <source>
        <dbReference type="Proteomes" id="UP000547209"/>
    </source>
</evidence>
<proteinExistence type="predicted"/>
<dbReference type="InterPro" id="IPR018062">
    <property type="entry name" value="HTH_AraC-typ_CS"/>
</dbReference>
<dbReference type="InterPro" id="IPR003313">
    <property type="entry name" value="AraC-bd"/>
</dbReference>
<dbReference type="InterPro" id="IPR037923">
    <property type="entry name" value="HTH-like"/>
</dbReference>
<organism evidence="6 7">
    <name type="scientific">Cohnella nanjingensis</name>
    <dbReference type="NCBI Taxonomy" id="1387779"/>
    <lineage>
        <taxon>Bacteria</taxon>
        <taxon>Bacillati</taxon>
        <taxon>Bacillota</taxon>
        <taxon>Bacilli</taxon>
        <taxon>Bacillales</taxon>
        <taxon>Paenibacillaceae</taxon>
        <taxon>Cohnella</taxon>
    </lineage>
</organism>
<dbReference type="Proteomes" id="UP000547209">
    <property type="component" value="Unassembled WGS sequence"/>
</dbReference>
<name>A0A7X0RWK8_9BACL</name>
<dbReference type="AlphaFoldDB" id="A0A7X0RWK8"/>
<keyword evidence="2" id="KW-0238">DNA-binding</keyword>
<dbReference type="SMART" id="SM00342">
    <property type="entry name" value="HTH_ARAC"/>
    <property type="match status" value="1"/>
</dbReference>
<sequence>MPTDRGYPDRLTIDQFMTDASHCLFRQTLHGHVSLHWHEFYELTFVLSGEGVNTVNGKDIPVRAGTLFLLTPADFHEIRPLPGRQLEIYNLIYREECMDAELRGLLLAPDCPRLAELDGTASPAIAEAFALIEAEARAAEPDVGSRLLFRGALDRILVALYRNAQDGGSSRAEAGIPDRHPVNIQNALLYIQHHFREPIALEDAARQSGLSSHYFSERFRLTTGTTFQQYLLNLRLQYARALLRASALPVSEICFVSGFNTLAHFEKMFKRRYGHPPNAGRTGRSPLPRG</sequence>
<dbReference type="InterPro" id="IPR009057">
    <property type="entry name" value="Homeodomain-like_sf"/>
</dbReference>
<dbReference type="InterPro" id="IPR014710">
    <property type="entry name" value="RmlC-like_jellyroll"/>
</dbReference>
<dbReference type="PROSITE" id="PS00041">
    <property type="entry name" value="HTH_ARAC_FAMILY_1"/>
    <property type="match status" value="1"/>
</dbReference>
<evidence type="ECO:0000259" key="5">
    <source>
        <dbReference type="PROSITE" id="PS01124"/>
    </source>
</evidence>
<dbReference type="Pfam" id="PF12833">
    <property type="entry name" value="HTH_18"/>
    <property type="match status" value="1"/>
</dbReference>
<gene>
    <name evidence="6" type="ORF">H7C19_30210</name>
</gene>
<comment type="caution">
    <text evidence="6">The sequence shown here is derived from an EMBL/GenBank/DDBJ whole genome shotgun (WGS) entry which is preliminary data.</text>
</comment>
<evidence type="ECO:0000256" key="2">
    <source>
        <dbReference type="ARBA" id="ARBA00023125"/>
    </source>
</evidence>
<reference evidence="6 7" key="1">
    <citation type="submission" date="2020-08" db="EMBL/GenBank/DDBJ databases">
        <title>Cohnella phylogeny.</title>
        <authorList>
            <person name="Dunlap C."/>
        </authorList>
    </citation>
    <scope>NUCLEOTIDE SEQUENCE [LARGE SCALE GENOMIC DNA]</scope>
    <source>
        <strain evidence="6 7">DSM 28246</strain>
    </source>
</reference>
<dbReference type="SUPFAM" id="SSF46689">
    <property type="entry name" value="Homeodomain-like"/>
    <property type="match status" value="2"/>
</dbReference>
<dbReference type="Pfam" id="PF02311">
    <property type="entry name" value="AraC_binding"/>
    <property type="match status" value="1"/>
</dbReference>
<dbReference type="InterPro" id="IPR018060">
    <property type="entry name" value="HTH_AraC"/>
</dbReference>
<dbReference type="Gene3D" id="1.10.10.60">
    <property type="entry name" value="Homeodomain-like"/>
    <property type="match status" value="2"/>
</dbReference>
<keyword evidence="7" id="KW-1185">Reference proteome</keyword>
<dbReference type="InterPro" id="IPR050204">
    <property type="entry name" value="AraC_XylS_family_regulators"/>
</dbReference>
<accession>A0A7X0RWK8</accession>
<keyword evidence="1" id="KW-0805">Transcription regulation</keyword>
<dbReference type="EMBL" id="JACJVP010000058">
    <property type="protein sequence ID" value="MBB6674961.1"/>
    <property type="molecule type" value="Genomic_DNA"/>
</dbReference>
<keyword evidence="3" id="KW-0010">Activator</keyword>
<evidence type="ECO:0000256" key="1">
    <source>
        <dbReference type="ARBA" id="ARBA00023015"/>
    </source>
</evidence>
<evidence type="ECO:0000256" key="4">
    <source>
        <dbReference type="ARBA" id="ARBA00023163"/>
    </source>
</evidence>
<evidence type="ECO:0000256" key="3">
    <source>
        <dbReference type="ARBA" id="ARBA00023159"/>
    </source>
</evidence>
<dbReference type="PROSITE" id="PS01124">
    <property type="entry name" value="HTH_ARAC_FAMILY_2"/>
    <property type="match status" value="1"/>
</dbReference>
<dbReference type="RefSeq" id="WP_185672817.1">
    <property type="nucleotide sequence ID" value="NZ_JACJVP010000058.1"/>
</dbReference>
<dbReference type="SUPFAM" id="SSF51215">
    <property type="entry name" value="Regulatory protein AraC"/>
    <property type="match status" value="1"/>
</dbReference>
<protein>
    <submittedName>
        <fullName evidence="6">AraC family transcriptional regulator</fullName>
    </submittedName>
</protein>
<dbReference type="GO" id="GO:0043565">
    <property type="term" value="F:sequence-specific DNA binding"/>
    <property type="evidence" value="ECO:0007669"/>
    <property type="project" value="InterPro"/>
</dbReference>
<keyword evidence="4" id="KW-0804">Transcription</keyword>
<evidence type="ECO:0000313" key="6">
    <source>
        <dbReference type="EMBL" id="MBB6674961.1"/>
    </source>
</evidence>